<evidence type="ECO:0000313" key="3">
    <source>
        <dbReference type="EMBL" id="KAF1961988.1"/>
    </source>
</evidence>
<protein>
    <submittedName>
        <fullName evidence="3">Uncharacterized protein</fullName>
    </submittedName>
</protein>
<evidence type="ECO:0000313" key="4">
    <source>
        <dbReference type="Proteomes" id="UP000800035"/>
    </source>
</evidence>
<dbReference type="EMBL" id="ML976980">
    <property type="protein sequence ID" value="KAF1961988.1"/>
    <property type="molecule type" value="Genomic_DNA"/>
</dbReference>
<dbReference type="PANTHER" id="PTHR35205">
    <property type="entry name" value="NB-ARC AND TPR DOMAIN PROTEIN"/>
    <property type="match status" value="1"/>
</dbReference>
<dbReference type="Pfam" id="PF00931">
    <property type="entry name" value="NB-ARC"/>
    <property type="match status" value="1"/>
</dbReference>
<dbReference type="Pfam" id="PF25000">
    <property type="entry name" value="DUF7779"/>
    <property type="match status" value="1"/>
</dbReference>
<feature type="domain" description="DUF7779" evidence="2">
    <location>
        <begin position="443"/>
        <end position="525"/>
    </location>
</feature>
<dbReference type="GO" id="GO:0043531">
    <property type="term" value="F:ADP binding"/>
    <property type="evidence" value="ECO:0007669"/>
    <property type="project" value="InterPro"/>
</dbReference>
<dbReference type="OrthoDB" id="3938393at2759"/>
<dbReference type="SUPFAM" id="SSF52540">
    <property type="entry name" value="P-loop containing nucleoside triphosphate hydrolases"/>
    <property type="match status" value="1"/>
</dbReference>
<dbReference type="Gene3D" id="1.25.40.10">
    <property type="entry name" value="Tetratricopeptide repeat domain"/>
    <property type="match status" value="1"/>
</dbReference>
<organism evidence="3 4">
    <name type="scientific">Byssothecium circinans</name>
    <dbReference type="NCBI Taxonomy" id="147558"/>
    <lineage>
        <taxon>Eukaryota</taxon>
        <taxon>Fungi</taxon>
        <taxon>Dikarya</taxon>
        <taxon>Ascomycota</taxon>
        <taxon>Pezizomycotina</taxon>
        <taxon>Dothideomycetes</taxon>
        <taxon>Pleosporomycetidae</taxon>
        <taxon>Pleosporales</taxon>
        <taxon>Massarineae</taxon>
        <taxon>Massarinaceae</taxon>
        <taxon>Byssothecium</taxon>
    </lineage>
</organism>
<dbReference type="InterPro" id="IPR011990">
    <property type="entry name" value="TPR-like_helical_dom_sf"/>
</dbReference>
<dbReference type="Gene3D" id="3.40.50.300">
    <property type="entry name" value="P-loop containing nucleotide triphosphate hydrolases"/>
    <property type="match status" value="1"/>
</dbReference>
<gene>
    <name evidence="3" type="ORF">CC80DRAFT_522601</name>
</gene>
<accession>A0A6A5UB54</accession>
<dbReference type="InterPro" id="IPR002182">
    <property type="entry name" value="NB-ARC"/>
</dbReference>
<dbReference type="AlphaFoldDB" id="A0A6A5UB54"/>
<reference evidence="3" key="1">
    <citation type="journal article" date="2020" name="Stud. Mycol.">
        <title>101 Dothideomycetes genomes: a test case for predicting lifestyles and emergence of pathogens.</title>
        <authorList>
            <person name="Haridas S."/>
            <person name="Albert R."/>
            <person name="Binder M."/>
            <person name="Bloem J."/>
            <person name="Labutti K."/>
            <person name="Salamov A."/>
            <person name="Andreopoulos B."/>
            <person name="Baker S."/>
            <person name="Barry K."/>
            <person name="Bills G."/>
            <person name="Bluhm B."/>
            <person name="Cannon C."/>
            <person name="Castanera R."/>
            <person name="Culley D."/>
            <person name="Daum C."/>
            <person name="Ezra D."/>
            <person name="Gonzalez J."/>
            <person name="Henrissat B."/>
            <person name="Kuo A."/>
            <person name="Liang C."/>
            <person name="Lipzen A."/>
            <person name="Lutzoni F."/>
            <person name="Magnuson J."/>
            <person name="Mondo S."/>
            <person name="Nolan M."/>
            <person name="Ohm R."/>
            <person name="Pangilinan J."/>
            <person name="Park H.-J."/>
            <person name="Ramirez L."/>
            <person name="Alfaro M."/>
            <person name="Sun H."/>
            <person name="Tritt A."/>
            <person name="Yoshinaga Y."/>
            <person name="Zwiers L.-H."/>
            <person name="Turgeon B."/>
            <person name="Goodwin S."/>
            <person name="Spatafora J."/>
            <person name="Crous P."/>
            <person name="Grigoriev I."/>
        </authorList>
    </citation>
    <scope>NUCLEOTIDE SEQUENCE</scope>
    <source>
        <strain evidence="3">CBS 675.92</strain>
    </source>
</reference>
<sequence length="906" mass="103840">MGRCTVKVLDQPSVPHEIALIRPILAHLQPFVQFFASRLGPELDTAFVWGLLGRLLQIIPEEPEALSLIPRMLKAVCYKIETFNGQCHTSESLSDRFMDSCFYIQVHLVDLLTQAIKAIRETDGGVRQKFDEDNPWLLLERRYASVNQEISEHISRMEKLAFAHSASAASRASLLEAEVKATEQKIRCLMLSPTKSSRFFNRVDIFEKLDSVLNRASTGTSFQSVALYGLGGIGKSAIAARYVELKVDSNDLDAVFWVHGEKAASLRQSFTDIAMRLKLPEAHPQNHDENLILVQDWFQSSKSKWLVVYDNVESADLLLPYWPSTSRGRAIITTRNHSLAFRPASAGIEVKSWDPKIGCEILLYLLRKDLGADLELEGESALELSKRLSGHALGISHMAGLIRRRSWSITEFMQYYTKNPKRLHGSELNAIWEFSFRDLVQKNPTSHTLLGILSYLMPDNIPQSLFALDPEVEAPIGCEFCSDEFEFAETMELLLTLALVKRNRDEGVFSIHRMVQTQFKFHLSAEGRQKALDDAVALVYEVFPKENDAEGQQYDQWAECNRYLQHVINLKDCFKEEKKLCKTFKASWKFCELLKECQRYVYEANALDDLKDMCEVNLVAVEMLDDPSRVADLIATIFSHQAQLAESTGEVQEAIELNKKGHEIRLHENPLKWELLAGFECNIGYNYNTANQHETALEWLEKSRGRWYEWCDKEGKEHDWPTHTKTTLARCLIYLDRRQDAYSLLDTIVREFRCSKPFPWAMLAYALFALVTLQRRDKKLEAAEANAHEAQNLWLKGDQSRLHPFNGACMYKIGVLSLDQGKVEAAIKHIRDSIEITKHHTKTMPVEHARNLFKLSEGLLQDSNGNEDEAEDLRDQAEIYLKRRDPDATEFGTEQAYDKYIPIFWR</sequence>
<evidence type="ECO:0000259" key="2">
    <source>
        <dbReference type="Pfam" id="PF25000"/>
    </source>
</evidence>
<dbReference type="InterPro" id="IPR056681">
    <property type="entry name" value="DUF7779"/>
</dbReference>
<dbReference type="InterPro" id="IPR027417">
    <property type="entry name" value="P-loop_NTPase"/>
</dbReference>
<keyword evidence="4" id="KW-1185">Reference proteome</keyword>
<evidence type="ECO:0000259" key="1">
    <source>
        <dbReference type="Pfam" id="PF00931"/>
    </source>
</evidence>
<dbReference type="Proteomes" id="UP000800035">
    <property type="component" value="Unassembled WGS sequence"/>
</dbReference>
<dbReference type="SUPFAM" id="SSF48452">
    <property type="entry name" value="TPR-like"/>
    <property type="match status" value="2"/>
</dbReference>
<proteinExistence type="predicted"/>
<name>A0A6A5UB54_9PLEO</name>
<feature type="domain" description="NB-ARC" evidence="1">
    <location>
        <begin position="208"/>
        <end position="349"/>
    </location>
</feature>
<dbReference type="PANTHER" id="PTHR35205:SF1">
    <property type="entry name" value="ZU5 DOMAIN-CONTAINING PROTEIN"/>
    <property type="match status" value="1"/>
</dbReference>